<dbReference type="PRINTS" id="PR01078">
    <property type="entry name" value="AMINACHANNEL"/>
</dbReference>
<dbReference type="NCBIfam" id="TIGR00859">
    <property type="entry name" value="ENaC"/>
    <property type="match status" value="1"/>
</dbReference>
<feature type="compositionally biased region" description="Basic and acidic residues" evidence="18">
    <location>
        <begin position="646"/>
        <end position="659"/>
    </location>
</feature>
<evidence type="ECO:0000256" key="6">
    <source>
        <dbReference type="ARBA" id="ARBA00022692"/>
    </source>
</evidence>
<keyword evidence="9" id="KW-0406">Ion transport</keyword>
<keyword evidence="13 21" id="KW-0407">Ion channel</keyword>
<dbReference type="GO" id="GO:0016324">
    <property type="term" value="C:apical plasma membrane"/>
    <property type="evidence" value="ECO:0007669"/>
    <property type="project" value="UniProtKB-SubCell"/>
</dbReference>
<dbReference type="CTD" id="6338"/>
<evidence type="ECO:0000256" key="7">
    <source>
        <dbReference type="ARBA" id="ARBA00022989"/>
    </source>
</evidence>
<dbReference type="PANTHER" id="PTHR11690:SF18">
    <property type="entry name" value="AMILORIDE-SENSITIVE SODIUM CHANNEL SUBUNIT BETA"/>
    <property type="match status" value="1"/>
</dbReference>
<keyword evidence="3" id="KW-0813">Transport</keyword>
<evidence type="ECO:0000256" key="3">
    <source>
        <dbReference type="ARBA" id="ARBA00022448"/>
    </source>
</evidence>
<feature type="transmembrane region" description="Helical" evidence="19">
    <location>
        <begin position="53"/>
        <end position="78"/>
    </location>
</feature>
<evidence type="ECO:0000313" key="21">
    <source>
        <dbReference type="RefSeq" id="XP_032817209.1"/>
    </source>
</evidence>
<evidence type="ECO:0000313" key="20">
    <source>
        <dbReference type="Proteomes" id="UP001318040"/>
    </source>
</evidence>
<feature type="compositionally biased region" description="Acidic residues" evidence="18">
    <location>
        <begin position="660"/>
        <end position="669"/>
    </location>
</feature>
<dbReference type="GO" id="GO:0015280">
    <property type="term" value="F:ligand-gated sodium channel activity"/>
    <property type="evidence" value="ECO:0007669"/>
    <property type="project" value="InterPro"/>
</dbReference>
<keyword evidence="20" id="KW-1185">Reference proteome</keyword>
<comment type="subcellular location">
    <subcellularLocation>
        <location evidence="1">Apical cell membrane</location>
        <topology evidence="1">Multi-pass membrane protein</topology>
    </subcellularLocation>
    <subcellularLocation>
        <location evidence="2">Cytoplasmic vesicle membrane</location>
        <topology evidence="2">Multi-pass membrane protein</topology>
    </subcellularLocation>
</comment>
<evidence type="ECO:0000256" key="12">
    <source>
        <dbReference type="ARBA" id="ARBA00023201"/>
    </source>
</evidence>
<dbReference type="AlphaFoldDB" id="A0AAJ7TG26"/>
<dbReference type="GO" id="GO:0030659">
    <property type="term" value="C:cytoplasmic vesicle membrane"/>
    <property type="evidence" value="ECO:0007669"/>
    <property type="project" value="UniProtKB-SubCell"/>
</dbReference>
<keyword evidence="12" id="KW-0739">Sodium transport</keyword>
<accession>A0AAJ7TG26</accession>
<keyword evidence="7 19" id="KW-1133">Transmembrane helix</keyword>
<dbReference type="KEGG" id="pmrn:116946274"/>
<evidence type="ECO:0000256" key="15">
    <source>
        <dbReference type="ARBA" id="ARBA00036239"/>
    </source>
</evidence>
<dbReference type="PROSITE" id="PS01206">
    <property type="entry name" value="ASC"/>
    <property type="match status" value="1"/>
</dbReference>
<dbReference type="Proteomes" id="UP001318040">
    <property type="component" value="Chromosome 26"/>
</dbReference>
<evidence type="ECO:0000256" key="19">
    <source>
        <dbReference type="SAM" id="Phobius"/>
    </source>
</evidence>
<dbReference type="RefSeq" id="XP_032817209.1">
    <property type="nucleotide sequence ID" value="XM_032961318.1"/>
</dbReference>
<keyword evidence="6 19" id="KW-0812">Transmembrane</keyword>
<dbReference type="GeneID" id="116946274"/>
<evidence type="ECO:0000256" key="17">
    <source>
        <dbReference type="ARBA" id="ARBA00050053"/>
    </source>
</evidence>
<evidence type="ECO:0000256" key="8">
    <source>
        <dbReference type="ARBA" id="ARBA00023053"/>
    </source>
</evidence>
<keyword evidence="14" id="KW-0968">Cytoplasmic vesicle</keyword>
<gene>
    <name evidence="21" type="primary">SCNN1B</name>
</gene>
<name>A0AAJ7TG26_PETMA</name>
<keyword evidence="5" id="KW-1003">Cell membrane</keyword>
<dbReference type="InterPro" id="IPR004724">
    <property type="entry name" value="ENaC_chordates"/>
</dbReference>
<evidence type="ECO:0000256" key="1">
    <source>
        <dbReference type="ARBA" id="ARBA00004424"/>
    </source>
</evidence>
<dbReference type="Gene3D" id="1.10.287.770">
    <property type="entry name" value="YojJ-like"/>
    <property type="match status" value="1"/>
</dbReference>
<comment type="catalytic activity">
    <reaction evidence="15">
        <text>Na(+)(in) = Na(+)(out)</text>
        <dbReference type="Rhea" id="RHEA:34963"/>
        <dbReference type="ChEBI" id="CHEBI:29101"/>
    </reaction>
</comment>
<evidence type="ECO:0000256" key="2">
    <source>
        <dbReference type="ARBA" id="ARBA00004439"/>
    </source>
</evidence>
<dbReference type="Pfam" id="PF00858">
    <property type="entry name" value="ASC"/>
    <property type="match status" value="1"/>
</dbReference>
<sequence>MANMKIRKYLTRSLHRLQKGPVASVSELLYWYCMNTNTHGCKRIVVYGKKKRVLWFLITIIMLGVVLWQWVLLFQAYLSYGVSVSVNMGFQRMNFPAVTVCNLNAYRYSSMKDKIKDLEAYTRVALQTLYNYTDSSTPSAYDTSYAVGPWQEIPLVLIDRRDPNRTVVTEVVSKKRHLINGSIDTVSVPPERAVTDATSSLIPHLGKDVRIGFRLCDSAGDKCFYSEYLSGMTAVKQWFHFNLLSLLGNLSTEEKSNLSSSGDELIRSCLFSSDTCSATNFTTFFHPMYGNCFIFNWGENETVMQVSNPGVEYGLKLVLSIDQDEYIPFLTTIAGAVIMVHDQNTYPFLSDLGVFVKTGVETSVGIEVGQLQRQGAPYSDCTMDGTDLPITNLYNGTAYSVQACLRSCFQTKMIEMCGCGYYLYPLPPGEKYCQNQNFTGWRYCYYKLYEQFVEEDMDCYTICKQPCIESEYKMSISMSDWPSQSSEDWIFHILSKERKHNVSRQDIIKLNLFFQEFNSMTISESPAQTIVTLLSNLGGQFGFWMGGSVLCIIEFIEIIIDCVWIGMIKASNDVRERRKTSRKPRYSDEPPTLSSIVQGQGNSGFEMEERGPPGEAPEANGSAAQPPAAAAEQQPDVPGTPPPHYDTLRISKTELHDEINSDDDGEFVI</sequence>
<evidence type="ECO:0000256" key="4">
    <source>
        <dbReference type="ARBA" id="ARBA00022461"/>
    </source>
</evidence>
<dbReference type="InterPro" id="IPR001873">
    <property type="entry name" value="ENaC"/>
</dbReference>
<reference evidence="21" key="1">
    <citation type="submission" date="2025-08" db="UniProtKB">
        <authorList>
            <consortium name="RefSeq"/>
        </authorList>
    </citation>
    <scope>IDENTIFICATION</scope>
    <source>
        <tissue evidence="21">Sperm</tissue>
    </source>
</reference>
<evidence type="ECO:0000256" key="13">
    <source>
        <dbReference type="ARBA" id="ARBA00023303"/>
    </source>
</evidence>
<evidence type="ECO:0000256" key="9">
    <source>
        <dbReference type="ARBA" id="ARBA00023065"/>
    </source>
</evidence>
<dbReference type="Gene3D" id="2.60.470.10">
    <property type="entry name" value="Acid-sensing ion channels like domains"/>
    <property type="match status" value="1"/>
</dbReference>
<proteinExistence type="inferred from homology"/>
<keyword evidence="11" id="KW-1015">Disulfide bond</keyword>
<evidence type="ECO:0000256" key="5">
    <source>
        <dbReference type="ARBA" id="ARBA00022475"/>
    </source>
</evidence>
<feature type="compositionally biased region" description="Low complexity" evidence="18">
    <location>
        <begin position="616"/>
        <end position="635"/>
    </location>
</feature>
<dbReference type="PANTHER" id="PTHR11690">
    <property type="entry name" value="AMILORIDE-SENSITIVE SODIUM CHANNEL-RELATED"/>
    <property type="match status" value="1"/>
</dbReference>
<dbReference type="InterPro" id="IPR020903">
    <property type="entry name" value="ENaC_CS"/>
</dbReference>
<protein>
    <recommendedName>
        <fullName evidence="17">Amiloride-sensitive sodium channel subunit beta</fullName>
    </recommendedName>
</protein>
<keyword evidence="10 19" id="KW-0472">Membrane</keyword>
<keyword evidence="4" id="KW-0894">Sodium channel</keyword>
<evidence type="ECO:0000256" key="16">
    <source>
        <dbReference type="ARBA" id="ARBA00038224"/>
    </source>
</evidence>
<organism evidence="20 21">
    <name type="scientific">Petromyzon marinus</name>
    <name type="common">Sea lamprey</name>
    <dbReference type="NCBI Taxonomy" id="7757"/>
    <lineage>
        <taxon>Eukaryota</taxon>
        <taxon>Metazoa</taxon>
        <taxon>Chordata</taxon>
        <taxon>Craniata</taxon>
        <taxon>Vertebrata</taxon>
        <taxon>Cyclostomata</taxon>
        <taxon>Hyperoartia</taxon>
        <taxon>Petromyzontiformes</taxon>
        <taxon>Petromyzontidae</taxon>
        <taxon>Petromyzon</taxon>
    </lineage>
</organism>
<feature type="region of interest" description="Disordered" evidence="18">
    <location>
        <begin position="575"/>
        <end position="669"/>
    </location>
</feature>
<evidence type="ECO:0000256" key="18">
    <source>
        <dbReference type="SAM" id="MobiDB-lite"/>
    </source>
</evidence>
<comment type="similarity">
    <text evidence="16">Belongs to the amiloride-sensitive sodium channel (TC 1.A.6) family. SCNN1B subfamily.</text>
</comment>
<evidence type="ECO:0000256" key="14">
    <source>
        <dbReference type="ARBA" id="ARBA00023329"/>
    </source>
</evidence>
<evidence type="ECO:0000256" key="10">
    <source>
        <dbReference type="ARBA" id="ARBA00023136"/>
    </source>
</evidence>
<keyword evidence="8" id="KW-0915">Sodium</keyword>
<evidence type="ECO:0000256" key="11">
    <source>
        <dbReference type="ARBA" id="ARBA00023157"/>
    </source>
</evidence>